<dbReference type="AlphaFoldDB" id="A0AAD6R087"/>
<proteinExistence type="predicted"/>
<gene>
    <name evidence="1" type="ORF">NC653_015071</name>
</gene>
<dbReference type="Proteomes" id="UP001164929">
    <property type="component" value="Chromosome 5"/>
</dbReference>
<sequence length="83" mass="9759">MSLLIFNTIISAHCMQIYVLRVRWILFVAQVNPPLLERKFRMWLQPPLLMQTLCNLQFHLQLLPRKRKGAGKKRRPGATSFPS</sequence>
<protein>
    <submittedName>
        <fullName evidence="1">Uncharacterized protein</fullName>
    </submittedName>
</protein>
<reference evidence="1" key="1">
    <citation type="journal article" date="2023" name="Mol. Ecol. Resour.">
        <title>Chromosome-level genome assembly of a triploid poplar Populus alba 'Berolinensis'.</title>
        <authorList>
            <person name="Chen S."/>
            <person name="Yu Y."/>
            <person name="Wang X."/>
            <person name="Wang S."/>
            <person name="Zhang T."/>
            <person name="Zhou Y."/>
            <person name="He R."/>
            <person name="Meng N."/>
            <person name="Wang Y."/>
            <person name="Liu W."/>
            <person name="Liu Z."/>
            <person name="Liu J."/>
            <person name="Guo Q."/>
            <person name="Huang H."/>
            <person name="Sederoff R.R."/>
            <person name="Wang G."/>
            <person name="Qu G."/>
            <person name="Chen S."/>
        </authorList>
    </citation>
    <scope>NUCLEOTIDE SEQUENCE</scope>
    <source>
        <strain evidence="1">SC-2020</strain>
    </source>
</reference>
<accession>A0AAD6R087</accession>
<evidence type="ECO:0000313" key="2">
    <source>
        <dbReference type="Proteomes" id="UP001164929"/>
    </source>
</evidence>
<organism evidence="1 2">
    <name type="scientific">Populus alba x Populus x berolinensis</name>
    <dbReference type="NCBI Taxonomy" id="444605"/>
    <lineage>
        <taxon>Eukaryota</taxon>
        <taxon>Viridiplantae</taxon>
        <taxon>Streptophyta</taxon>
        <taxon>Embryophyta</taxon>
        <taxon>Tracheophyta</taxon>
        <taxon>Spermatophyta</taxon>
        <taxon>Magnoliopsida</taxon>
        <taxon>eudicotyledons</taxon>
        <taxon>Gunneridae</taxon>
        <taxon>Pentapetalae</taxon>
        <taxon>rosids</taxon>
        <taxon>fabids</taxon>
        <taxon>Malpighiales</taxon>
        <taxon>Salicaceae</taxon>
        <taxon>Saliceae</taxon>
        <taxon>Populus</taxon>
    </lineage>
</organism>
<evidence type="ECO:0000313" key="1">
    <source>
        <dbReference type="EMBL" id="KAJ6999127.1"/>
    </source>
</evidence>
<comment type="caution">
    <text evidence="1">The sequence shown here is derived from an EMBL/GenBank/DDBJ whole genome shotgun (WGS) entry which is preliminary data.</text>
</comment>
<keyword evidence="2" id="KW-1185">Reference proteome</keyword>
<name>A0AAD6R087_9ROSI</name>
<dbReference type="EMBL" id="JAQIZT010000005">
    <property type="protein sequence ID" value="KAJ6999127.1"/>
    <property type="molecule type" value="Genomic_DNA"/>
</dbReference>